<evidence type="ECO:0000313" key="1">
    <source>
        <dbReference type="EMBL" id="WIO46144.1"/>
    </source>
</evidence>
<organism evidence="1 2">
    <name type="scientific">Candidatus Southlakia epibionticum</name>
    <dbReference type="NCBI Taxonomy" id="3043284"/>
    <lineage>
        <taxon>Bacteria</taxon>
        <taxon>Candidatus Saccharimonadota</taxon>
        <taxon>Candidatus Saccharimonadia</taxon>
        <taxon>Candidatus Saccharimonadales</taxon>
        <taxon>Candidatus Saccharimonadaceae</taxon>
        <taxon>Candidatus Southlakia</taxon>
    </lineage>
</organism>
<proteinExistence type="predicted"/>
<reference evidence="1 2" key="1">
    <citation type="journal article" date="2023" name="Cell">
        <title>Genetic manipulation of Patescibacteria provides mechanistic insights into microbial dark matter and the epibiotic lifestyle.</title>
        <authorList>
            <person name="Wang Y."/>
            <person name="Gallagher L.A."/>
            <person name="Andrade P.A."/>
            <person name="Liu A."/>
            <person name="Humphreys I.R."/>
            <person name="Turkarslan S."/>
            <person name="Cutler K.J."/>
            <person name="Arrieta-Ortiz M.L."/>
            <person name="Li Y."/>
            <person name="Radey M.C."/>
            <person name="McLean J.S."/>
            <person name="Cong Q."/>
            <person name="Baker D."/>
            <person name="Baliga N.S."/>
            <person name="Peterson S.B."/>
            <person name="Mougous J.D."/>
        </authorList>
    </citation>
    <scope>NUCLEOTIDE SEQUENCE [LARGE SCALE GENOMIC DNA]</scope>
    <source>
        <strain evidence="1 2">ML1</strain>
    </source>
</reference>
<evidence type="ECO:0000313" key="2">
    <source>
        <dbReference type="Proteomes" id="UP001177295"/>
    </source>
</evidence>
<dbReference type="EMBL" id="CP124550">
    <property type="protein sequence ID" value="WIO46144.1"/>
    <property type="molecule type" value="Genomic_DNA"/>
</dbReference>
<accession>A0ABY8WZG3</accession>
<protein>
    <submittedName>
        <fullName evidence="1">Uncharacterized protein</fullName>
    </submittedName>
</protein>
<keyword evidence="2" id="KW-1185">Reference proteome</keyword>
<name>A0ABY8WZG3_9BACT</name>
<sequence>MVASDEAVGFVPALAMRYQDDWYWWGLSTLDLSQPGWEEVVFISATSRSSLRATPSLVGSVWLEFEPGYDPDYRGAYFEAWRQAAGYPLSAGDDEVVYSTSSPGYAA</sequence>
<gene>
    <name evidence="1" type="ORF">SEML1_0525</name>
</gene>
<dbReference type="Proteomes" id="UP001177295">
    <property type="component" value="Chromosome"/>
</dbReference>